<dbReference type="InterPro" id="IPR017946">
    <property type="entry name" value="PLC-like_Pdiesterase_TIM-brl"/>
</dbReference>
<dbReference type="GO" id="GO:0006629">
    <property type="term" value="P:lipid metabolic process"/>
    <property type="evidence" value="ECO:0007669"/>
    <property type="project" value="InterPro"/>
</dbReference>
<dbReference type="Proteomes" id="UP001180845">
    <property type="component" value="Unassembled WGS sequence"/>
</dbReference>
<proteinExistence type="predicted"/>
<dbReference type="GO" id="GO:0008889">
    <property type="term" value="F:glycerophosphodiester phosphodiesterase activity"/>
    <property type="evidence" value="ECO:0007669"/>
    <property type="project" value="UniProtKB-EC"/>
</dbReference>
<name>A0AAE3ZH32_9ACTN</name>
<reference evidence="2" key="1">
    <citation type="submission" date="2023-07" db="EMBL/GenBank/DDBJ databases">
        <title>Sequencing the genomes of 1000 actinobacteria strains.</title>
        <authorList>
            <person name="Klenk H.-P."/>
        </authorList>
    </citation>
    <scope>NUCLEOTIDE SEQUENCE</scope>
    <source>
        <strain evidence="2">DSM 45977</strain>
    </source>
</reference>
<protein>
    <submittedName>
        <fullName evidence="2">Glycerophosphoryl diester phosphodiesterase</fullName>
        <ecNumber evidence="2">3.1.4.46</ecNumber>
    </submittedName>
</protein>
<dbReference type="PROSITE" id="PS51704">
    <property type="entry name" value="GP_PDE"/>
    <property type="match status" value="1"/>
</dbReference>
<dbReference type="Pfam" id="PF03009">
    <property type="entry name" value="GDPD"/>
    <property type="match status" value="1"/>
</dbReference>
<organism evidence="2 3">
    <name type="scientific">Haloactinomyces albus</name>
    <dbReference type="NCBI Taxonomy" id="1352928"/>
    <lineage>
        <taxon>Bacteria</taxon>
        <taxon>Bacillati</taxon>
        <taxon>Actinomycetota</taxon>
        <taxon>Actinomycetes</taxon>
        <taxon>Actinopolysporales</taxon>
        <taxon>Actinopolysporaceae</taxon>
        <taxon>Haloactinomyces</taxon>
    </lineage>
</organism>
<comment type="caution">
    <text evidence="2">The sequence shown here is derived from an EMBL/GenBank/DDBJ whole genome shotgun (WGS) entry which is preliminary data.</text>
</comment>
<sequence>MTHPFLYGPWPRAFAHRGWHIGDLSGMENSLSAFRRAVAEGYCYLETDVHATSDGVAVIQHDPDLDRTTDRQGSIGDLPWSMVGSALIAGREPVCRLDDVLEELPEALLNVDVKADSAVRPTLEVIGRHRAWDRVCLASFDHTRLRALRRGGGARVLTSMSRRSVAALWAGARLAGWPLRPWVRGCAAQVPPGYGRVRVVDSRFVGLAHRWGGEVHAWTIDTAEEMQRLLDLGLDGLLTDRPDVLRKVLLRRGQWAGGVSDRAHDHTATE</sequence>
<dbReference type="AlphaFoldDB" id="A0AAE3ZH32"/>
<evidence type="ECO:0000313" key="3">
    <source>
        <dbReference type="Proteomes" id="UP001180845"/>
    </source>
</evidence>
<keyword evidence="3" id="KW-1185">Reference proteome</keyword>
<accession>A0AAE3ZH32</accession>
<dbReference type="EC" id="3.1.4.46" evidence="2"/>
<dbReference type="PANTHER" id="PTHR43805">
    <property type="entry name" value="GLYCEROPHOSPHORYL DIESTER PHOSPHODIESTERASE"/>
    <property type="match status" value="1"/>
</dbReference>
<evidence type="ECO:0000313" key="2">
    <source>
        <dbReference type="EMBL" id="MDR7303488.1"/>
    </source>
</evidence>
<dbReference type="Gene3D" id="3.20.20.190">
    <property type="entry name" value="Phosphatidylinositol (PI) phosphodiesterase"/>
    <property type="match status" value="1"/>
</dbReference>
<evidence type="ECO:0000259" key="1">
    <source>
        <dbReference type="PROSITE" id="PS51704"/>
    </source>
</evidence>
<keyword evidence="2" id="KW-0378">Hydrolase</keyword>
<dbReference type="PANTHER" id="PTHR43805:SF1">
    <property type="entry name" value="GP-PDE DOMAIN-CONTAINING PROTEIN"/>
    <property type="match status" value="1"/>
</dbReference>
<dbReference type="RefSeq" id="WP_310275842.1">
    <property type="nucleotide sequence ID" value="NZ_JAVDXW010000001.1"/>
</dbReference>
<dbReference type="InterPro" id="IPR030395">
    <property type="entry name" value="GP_PDE_dom"/>
</dbReference>
<dbReference type="EMBL" id="JAVDXW010000001">
    <property type="protein sequence ID" value="MDR7303488.1"/>
    <property type="molecule type" value="Genomic_DNA"/>
</dbReference>
<feature type="domain" description="GP-PDE" evidence="1">
    <location>
        <begin position="11"/>
        <end position="249"/>
    </location>
</feature>
<gene>
    <name evidence="2" type="ORF">JOF55_003669</name>
</gene>
<dbReference type="SUPFAM" id="SSF51695">
    <property type="entry name" value="PLC-like phosphodiesterases"/>
    <property type="match status" value="1"/>
</dbReference>